<evidence type="ECO:0000313" key="2">
    <source>
        <dbReference type="Proteomes" id="UP001363622"/>
    </source>
</evidence>
<name>A0ABR1KM74_9PEZI</name>
<dbReference type="InterPro" id="IPR000318">
    <property type="entry name" value="Nase_comp1_CS"/>
</dbReference>
<accession>A0ABR1KM74</accession>
<reference evidence="1 2" key="1">
    <citation type="submission" date="2024-04" db="EMBL/GenBank/DDBJ databases">
        <title>Phyllosticta paracitricarpa is synonymous to the EU quarantine fungus P. citricarpa based on phylogenomic analyses.</title>
        <authorList>
            <consortium name="Lawrence Berkeley National Laboratory"/>
            <person name="Van Ingen-Buijs V.A."/>
            <person name="Van Westerhoven A.C."/>
            <person name="Haridas S."/>
            <person name="Skiadas P."/>
            <person name="Martin F."/>
            <person name="Groenewald J.Z."/>
            <person name="Crous P.W."/>
            <person name="Seidl M.F."/>
        </authorList>
    </citation>
    <scope>NUCLEOTIDE SEQUENCE [LARGE SCALE GENOMIC DNA]</scope>
    <source>
        <strain evidence="1 2">CBS 123371</strain>
    </source>
</reference>
<comment type="caution">
    <text evidence="1">The sequence shown here is derived from an EMBL/GenBank/DDBJ whole genome shotgun (WGS) entry which is preliminary data.</text>
</comment>
<organism evidence="1 2">
    <name type="scientific">Phyllosticta citriasiana</name>
    <dbReference type="NCBI Taxonomy" id="595635"/>
    <lineage>
        <taxon>Eukaryota</taxon>
        <taxon>Fungi</taxon>
        <taxon>Dikarya</taxon>
        <taxon>Ascomycota</taxon>
        <taxon>Pezizomycotina</taxon>
        <taxon>Dothideomycetes</taxon>
        <taxon>Dothideomycetes incertae sedis</taxon>
        <taxon>Botryosphaeriales</taxon>
        <taxon>Phyllostictaceae</taxon>
        <taxon>Phyllosticta</taxon>
    </lineage>
</organism>
<dbReference type="PROSITE" id="PS00699">
    <property type="entry name" value="NITROGENASE_1_1"/>
    <property type="match status" value="1"/>
</dbReference>
<dbReference type="EMBL" id="JBBPHU010000005">
    <property type="protein sequence ID" value="KAK7517581.1"/>
    <property type="molecule type" value="Genomic_DNA"/>
</dbReference>
<evidence type="ECO:0000313" key="1">
    <source>
        <dbReference type="EMBL" id="KAK7517581.1"/>
    </source>
</evidence>
<protein>
    <submittedName>
        <fullName evidence="1">Uncharacterized protein</fullName>
    </submittedName>
</protein>
<proteinExistence type="predicted"/>
<keyword evidence="2" id="KW-1185">Reference proteome</keyword>
<gene>
    <name evidence="1" type="ORF">IWZ03DRAFT_175375</name>
</gene>
<dbReference type="Proteomes" id="UP001363622">
    <property type="component" value="Unassembled WGS sequence"/>
</dbReference>
<sequence length="186" mass="20590">MEMGKANRAMFIQIVNLTHGPLACSSSHSRPLLPAHPFCTLLLVVVIPSSVRESVASVLRLSVLQARSVPVSFCCSLSFSVVHRQNHRSAGNDVHFEASQTTINQQHFFHMAPPRVPMFWRWQGGARNDEHRSAAECDARPDASTDMLLFADKNMDPGSRDARVRVHALCHSRRHSTAAPAKTTSL</sequence>